<feature type="compositionally biased region" description="Polar residues" evidence="1">
    <location>
        <begin position="23"/>
        <end position="34"/>
    </location>
</feature>
<dbReference type="AlphaFoldDB" id="A0A1H6K6N0"/>
<feature type="region of interest" description="Disordered" evidence="1">
    <location>
        <begin position="1"/>
        <end position="34"/>
    </location>
</feature>
<name>A0A1H6K6N0_9FLAO</name>
<dbReference type="STRING" id="420404.SAMN05421793_12216"/>
<accession>A0A1H6K6N0</accession>
<evidence type="ECO:0000256" key="1">
    <source>
        <dbReference type="SAM" id="MobiDB-lite"/>
    </source>
</evidence>
<dbReference type="Proteomes" id="UP000198555">
    <property type="component" value="Unassembled WGS sequence"/>
</dbReference>
<dbReference type="EMBL" id="FNWX01000022">
    <property type="protein sequence ID" value="SEH71044.1"/>
    <property type="molecule type" value="Genomic_DNA"/>
</dbReference>
<keyword evidence="3" id="KW-1185">Reference proteome</keyword>
<evidence type="ECO:0000313" key="3">
    <source>
        <dbReference type="Proteomes" id="UP000198555"/>
    </source>
</evidence>
<sequence>MERKKQLQEILKPKSKPQPTRFIWSNGQTSQTAEGTPTVTIRFTEGVKAITVFNGNADNQ</sequence>
<dbReference type="RefSeq" id="WP_089770172.1">
    <property type="nucleotide sequence ID" value="NZ_FNWX01000022.1"/>
</dbReference>
<gene>
    <name evidence="2" type="ORF">SAMN05421793_12216</name>
</gene>
<evidence type="ECO:0000313" key="2">
    <source>
        <dbReference type="EMBL" id="SEH71044.1"/>
    </source>
</evidence>
<proteinExistence type="predicted"/>
<reference evidence="3" key="1">
    <citation type="submission" date="2016-10" db="EMBL/GenBank/DDBJ databases">
        <authorList>
            <person name="Varghese N."/>
            <person name="Submissions S."/>
        </authorList>
    </citation>
    <scope>NUCLEOTIDE SEQUENCE [LARGE SCALE GENOMIC DNA]</scope>
    <source>
        <strain evidence="3">DSM 19326</strain>
    </source>
</reference>
<organism evidence="2 3">
    <name type="scientific">Epilithonimonas hominis</name>
    <dbReference type="NCBI Taxonomy" id="420404"/>
    <lineage>
        <taxon>Bacteria</taxon>
        <taxon>Pseudomonadati</taxon>
        <taxon>Bacteroidota</taxon>
        <taxon>Flavobacteriia</taxon>
        <taxon>Flavobacteriales</taxon>
        <taxon>Weeksellaceae</taxon>
        <taxon>Chryseobacterium group</taxon>
        <taxon>Epilithonimonas</taxon>
    </lineage>
</organism>
<protein>
    <submittedName>
        <fullName evidence="2">Uncharacterized protein</fullName>
    </submittedName>
</protein>